<evidence type="ECO:0000313" key="3">
    <source>
        <dbReference type="Proteomes" id="UP000288227"/>
    </source>
</evidence>
<reference evidence="2 3" key="1">
    <citation type="submission" date="2018-11" db="EMBL/GenBank/DDBJ databases">
        <title>Chryseotalea sanarue gen. nov., sp., nov., a member of the family Cytophagaceae, isolated from a brackish lake in Hamamatsu Japan.</title>
        <authorList>
            <person name="Maejima Y."/>
            <person name="Iino T."/>
            <person name="Muraguchi Y."/>
            <person name="Fukuda K."/>
            <person name="Ohkuma M."/>
            <person name="Moriuchi R."/>
            <person name="Dohra H."/>
            <person name="Kimbara K."/>
            <person name="Shintani M."/>
        </authorList>
    </citation>
    <scope>NUCLEOTIDE SEQUENCE [LARGE SCALE GENOMIC DNA]</scope>
    <source>
        <strain evidence="2 3">Ys</strain>
    </source>
</reference>
<dbReference type="EMBL" id="BHXQ01000006">
    <property type="protein sequence ID" value="GCC53111.1"/>
    <property type="molecule type" value="Genomic_DNA"/>
</dbReference>
<accession>A0A401UDY7</accession>
<evidence type="ECO:0000313" key="2">
    <source>
        <dbReference type="EMBL" id="GCC53111.1"/>
    </source>
</evidence>
<name>A0A401UDY7_9BACT</name>
<comment type="caution">
    <text evidence="2">The sequence shown here is derived from an EMBL/GenBank/DDBJ whole genome shotgun (WGS) entry which is preliminary data.</text>
</comment>
<sequence>MKHKLLTAIVLGFFAFTANAQTADEIIANYFENTGGLEKWKTIEGMKMSAKLNQGGMEIPLEIIQLKDGRQATIINLQGRVIKQGVFDGTDLWSDNFMTQKAEKSDAETTENFKLSIGDFPDVFLNYKAKGYTVELAGKETIEGTETFKVKLTKKQIKVDGQLTDDVSFYYFDTENFVPLVVEAEVKSGPAKGQVSQIKFSDYQEVSNGVLMAFSLAQGVKGGPSQPIAVTAIEVNPAVDAATFKYPEGQ</sequence>
<organism evidence="2 3">
    <name type="scientific">Chryseotalea sanaruensis</name>
    <dbReference type="NCBI Taxonomy" id="2482724"/>
    <lineage>
        <taxon>Bacteria</taxon>
        <taxon>Pseudomonadati</taxon>
        <taxon>Bacteroidota</taxon>
        <taxon>Cytophagia</taxon>
        <taxon>Cytophagales</taxon>
        <taxon>Chryseotaleaceae</taxon>
        <taxon>Chryseotalea</taxon>
    </lineage>
</organism>
<gene>
    <name evidence="2" type="ORF">SanaruYs_33530</name>
</gene>
<dbReference type="RefSeq" id="WP_127123754.1">
    <property type="nucleotide sequence ID" value="NZ_BHXQ01000006.1"/>
</dbReference>
<feature type="chain" id="PRO_5019034015" description="Outer membrane lipoprotein-sorting protein" evidence="1">
    <location>
        <begin position="21"/>
        <end position="250"/>
    </location>
</feature>
<dbReference type="Gene3D" id="2.50.20.10">
    <property type="entry name" value="Lipoprotein localisation LolA/LolB/LppX"/>
    <property type="match status" value="1"/>
</dbReference>
<keyword evidence="1" id="KW-0732">Signal</keyword>
<proteinExistence type="predicted"/>
<evidence type="ECO:0000256" key="1">
    <source>
        <dbReference type="SAM" id="SignalP"/>
    </source>
</evidence>
<dbReference type="OrthoDB" id="128937at2"/>
<evidence type="ECO:0008006" key="4">
    <source>
        <dbReference type="Google" id="ProtNLM"/>
    </source>
</evidence>
<dbReference type="AlphaFoldDB" id="A0A401UDY7"/>
<protein>
    <recommendedName>
        <fullName evidence="4">Outer membrane lipoprotein-sorting protein</fullName>
    </recommendedName>
</protein>
<feature type="signal peptide" evidence="1">
    <location>
        <begin position="1"/>
        <end position="20"/>
    </location>
</feature>
<dbReference type="Proteomes" id="UP000288227">
    <property type="component" value="Unassembled WGS sequence"/>
</dbReference>
<keyword evidence="3" id="KW-1185">Reference proteome</keyword>